<accession>V6LJI3</accession>
<protein>
    <submittedName>
        <fullName evidence="1">Uncharacterized protein</fullName>
    </submittedName>
</protein>
<dbReference type="AlphaFoldDB" id="V6LJI3"/>
<dbReference type="EMBL" id="KI546111">
    <property type="protein sequence ID" value="EST44750.1"/>
    <property type="molecule type" value="Genomic_DNA"/>
</dbReference>
<gene>
    <name evidence="1" type="ORF">SS50377_15372</name>
</gene>
<proteinExistence type="predicted"/>
<sequence length="53" mass="5636">MGLARKIRPAYAKTSLKDLLAPPAQRVLSSSMGCANKNVATATVSVFTPKRAF</sequence>
<organism evidence="1">
    <name type="scientific">Spironucleus salmonicida</name>
    <dbReference type="NCBI Taxonomy" id="348837"/>
    <lineage>
        <taxon>Eukaryota</taxon>
        <taxon>Metamonada</taxon>
        <taxon>Diplomonadida</taxon>
        <taxon>Hexamitidae</taxon>
        <taxon>Hexamitinae</taxon>
        <taxon>Spironucleus</taxon>
    </lineage>
</organism>
<reference evidence="1" key="1">
    <citation type="journal article" date="2014" name="PLoS Genet.">
        <title>The Genome of Spironucleus salmonicida Highlights a Fish Pathogen Adapted to Fluctuating Environments.</title>
        <authorList>
            <person name="Xu F."/>
            <person name="Jerlstrom-Hultqvist J."/>
            <person name="Einarsson E."/>
            <person name="Astvaldsson A."/>
            <person name="Svard S.G."/>
            <person name="Andersson J.O."/>
        </authorList>
    </citation>
    <scope>NUCLEOTIDE SEQUENCE</scope>
</reference>
<name>V6LJI3_9EUKA</name>
<evidence type="ECO:0000313" key="1">
    <source>
        <dbReference type="EMBL" id="EST44750.1"/>
    </source>
</evidence>